<sequence length="357" mass="39041">MATAKTLNQLLDQLDRYHEMVSSNQSIFLKASKKTNVIDVPGLDTAALKEIKSSVQGTIDIVTLLKAHITKVGIAFKPPISVEPASKTLADSAGLIPQLVSAFIALSNDQEKANKIGVLPLLEARDLVENLLTSCNGLAVELKALSKSENSETSDKDENSNSGSRLVSIGKVWEACDAVIAIPKLQSSKIFAAKAEGFAQMVDDALEDLEGVADNTGSDVDDFFDEDFDDEKSEKEDKADDNDGEISPVQEQAKLLHEQLSKVPEFIRDVIIPQVTKNPREVKLHFLLIKALEKLTTSIDNSVVEYFFQETDEEEAKEINEKLIKEIKSLAKLSGLGPEKDAELASLTTDFVEKLKV</sequence>
<dbReference type="AlphaFoldDB" id="A0A9P5G2K1"/>
<evidence type="ECO:0000313" key="3">
    <source>
        <dbReference type="EMBL" id="KAF5096722.1"/>
    </source>
</evidence>
<reference evidence="3" key="1">
    <citation type="journal article" date="2020" name="Front. Microbiol.">
        <title>Phenotypic and Genetic Characterization of the Cheese Ripening Yeast Geotrichum candidum.</title>
        <authorList>
            <person name="Perkins V."/>
            <person name="Vignola S."/>
            <person name="Lessard M.H."/>
            <person name="Plante P.L."/>
            <person name="Corbeil J."/>
            <person name="Dugat-Bony E."/>
            <person name="Frenette M."/>
            <person name="Labrie S."/>
        </authorList>
    </citation>
    <scope>NUCLEOTIDE SEQUENCE</scope>
    <source>
        <strain evidence="3">LMA-70</strain>
    </source>
</reference>
<dbReference type="PANTHER" id="PTHR15492:SF1">
    <property type="entry name" value="CYCLIN-D1-BINDING PROTEIN 1"/>
    <property type="match status" value="1"/>
</dbReference>
<comment type="caution">
    <text evidence="3">The sequence shown here is derived from an EMBL/GenBank/DDBJ whole genome shotgun (WGS) entry which is preliminary data.</text>
</comment>
<protein>
    <recommendedName>
        <fullName evidence="2">Cyclin-D1-binding protein 1-like N-terminal domain-containing protein</fullName>
    </recommendedName>
</protein>
<accession>A0A9P5G2K1</accession>
<dbReference type="GO" id="GO:0005634">
    <property type="term" value="C:nucleus"/>
    <property type="evidence" value="ECO:0007669"/>
    <property type="project" value="TreeGrafter"/>
</dbReference>
<dbReference type="Gene3D" id="1.20.1420.10">
    <property type="entry name" value="Talin, central domain"/>
    <property type="match status" value="1"/>
</dbReference>
<dbReference type="InterPro" id="IPR049317">
    <property type="entry name" value="GCIP-like_N"/>
</dbReference>
<dbReference type="EMBL" id="QQZK01000109">
    <property type="protein sequence ID" value="KAF5096722.1"/>
    <property type="molecule type" value="Genomic_DNA"/>
</dbReference>
<name>A0A9P5G2K1_GEOCN</name>
<dbReference type="InterPro" id="IPR026907">
    <property type="entry name" value="GCIP-like"/>
</dbReference>
<feature type="domain" description="Cyclin-D1-binding protein 1-like N-terminal" evidence="2">
    <location>
        <begin position="61"/>
        <end position="213"/>
    </location>
</feature>
<reference evidence="3" key="2">
    <citation type="submission" date="2020-01" db="EMBL/GenBank/DDBJ databases">
        <authorList>
            <person name="Perkins V."/>
            <person name="Lessard M.-H."/>
            <person name="Dugat-Bony E."/>
            <person name="Frenette M."/>
            <person name="Labrie S."/>
        </authorList>
    </citation>
    <scope>NUCLEOTIDE SEQUENCE</scope>
    <source>
        <strain evidence="3">LMA-70</strain>
    </source>
</reference>
<feature type="region of interest" description="Disordered" evidence="1">
    <location>
        <begin position="214"/>
        <end position="245"/>
    </location>
</feature>
<dbReference type="PANTHER" id="PTHR15492">
    <property type="entry name" value="CYCLIN D1-BINDING PROTEIN 1"/>
    <property type="match status" value="1"/>
</dbReference>
<evidence type="ECO:0000313" key="4">
    <source>
        <dbReference type="Proteomes" id="UP000750522"/>
    </source>
</evidence>
<gene>
    <name evidence="3" type="ORF">DV451_004117</name>
</gene>
<dbReference type="Pfam" id="PF13324">
    <property type="entry name" value="GCIP_N"/>
    <property type="match status" value="1"/>
</dbReference>
<evidence type="ECO:0000259" key="2">
    <source>
        <dbReference type="Pfam" id="PF13324"/>
    </source>
</evidence>
<evidence type="ECO:0000256" key="1">
    <source>
        <dbReference type="SAM" id="MobiDB-lite"/>
    </source>
</evidence>
<feature type="compositionally biased region" description="Acidic residues" evidence="1">
    <location>
        <begin position="219"/>
        <end position="231"/>
    </location>
</feature>
<dbReference type="Proteomes" id="UP000750522">
    <property type="component" value="Unassembled WGS sequence"/>
</dbReference>
<proteinExistence type="predicted"/>
<organism evidence="3 4">
    <name type="scientific">Geotrichum candidum</name>
    <name type="common">Oospora lactis</name>
    <name type="synonym">Dipodascus geotrichum</name>
    <dbReference type="NCBI Taxonomy" id="1173061"/>
    <lineage>
        <taxon>Eukaryota</taxon>
        <taxon>Fungi</taxon>
        <taxon>Dikarya</taxon>
        <taxon>Ascomycota</taxon>
        <taxon>Saccharomycotina</taxon>
        <taxon>Dipodascomycetes</taxon>
        <taxon>Dipodascales</taxon>
        <taxon>Dipodascaceae</taxon>
        <taxon>Geotrichum</taxon>
    </lineage>
</organism>